<protein>
    <submittedName>
        <fullName evidence="4">Uncharacterized protein</fullName>
    </submittedName>
</protein>
<dbReference type="InterPro" id="IPR020904">
    <property type="entry name" value="Sc_DH/Rdtase_CS"/>
</dbReference>
<dbReference type="SUPFAM" id="SSF51735">
    <property type="entry name" value="NAD(P)-binding Rossmann-fold domains"/>
    <property type="match status" value="1"/>
</dbReference>
<accession>A0A177TRX5</accession>
<dbReference type="PANTHER" id="PTHR24322">
    <property type="entry name" value="PKSB"/>
    <property type="match status" value="1"/>
</dbReference>
<evidence type="ECO:0000256" key="1">
    <source>
        <dbReference type="ARBA" id="ARBA00006484"/>
    </source>
</evidence>
<gene>
    <name evidence="4" type="ORF">A4X13_0g294</name>
</gene>
<reference evidence="4" key="2">
    <citation type="journal article" date="2019" name="IMA Fungus">
        <title>Genome sequencing and comparison of five Tilletia species to identify candidate genes for the detection of regulated species infecting wheat.</title>
        <authorList>
            <person name="Nguyen H.D.T."/>
            <person name="Sultana T."/>
            <person name="Kesanakurti P."/>
            <person name="Hambleton S."/>
        </authorList>
    </citation>
    <scope>NUCLEOTIDE SEQUENCE</scope>
    <source>
        <strain evidence="4">DAOMC 236416</strain>
    </source>
</reference>
<proteinExistence type="inferred from homology"/>
<reference evidence="4" key="1">
    <citation type="submission" date="2016-04" db="EMBL/GenBank/DDBJ databases">
        <authorList>
            <person name="Nguyen H.D."/>
            <person name="Samba Siva P."/>
            <person name="Cullis J."/>
            <person name="Levesque C.A."/>
            <person name="Hambleton S."/>
        </authorList>
    </citation>
    <scope>NUCLEOTIDE SEQUENCE</scope>
    <source>
        <strain evidence="4">DAOMC 236416</strain>
    </source>
</reference>
<sequence length="399" mass="43827">MSTATLPSQAKKETNLTNNEPITLDLLLDRVSKVVLNPKLLGILPLLTYFYDRNRVSASAKDYPYPTLKTIVSLLFGSEAPYKGLGKLWAFIALRTIHSNLNRYIRNHGHFKADKPNWKRDVVVITGGSAGMGKGVVEILSHTKRARIAVLDFAEPTYAPAPPGSPPILFIKTDVSSADAIAEAASKIKKHFGTDPSFILNAAGIASGQTLLDTPRDFMAKVWKVNSFSHFLMAQQFLPAMIKRGHGHFISIASGASYAALPSMGPYACSKASALAFHEVLQGELRTRYGPNGKKVRNSIFCPTKVATALGDTMEDHPNPFLTPVLTSVQCSHWLVDMLESGLSQHLVTPTQAKSTMFMRILPDYGRRALELIGHTDSAMNESSWNRAVKNGYTKDWEK</sequence>
<evidence type="ECO:0000313" key="4">
    <source>
        <dbReference type="EMBL" id="KAE8260484.1"/>
    </source>
</evidence>
<keyword evidence="2" id="KW-0521">NADP</keyword>
<dbReference type="Gene3D" id="3.40.50.720">
    <property type="entry name" value="NAD(P)-binding Rossmann-like Domain"/>
    <property type="match status" value="1"/>
</dbReference>
<organism evidence="4 5">
    <name type="scientific">Tilletia indica</name>
    <dbReference type="NCBI Taxonomy" id="43049"/>
    <lineage>
        <taxon>Eukaryota</taxon>
        <taxon>Fungi</taxon>
        <taxon>Dikarya</taxon>
        <taxon>Basidiomycota</taxon>
        <taxon>Ustilaginomycotina</taxon>
        <taxon>Exobasidiomycetes</taxon>
        <taxon>Tilletiales</taxon>
        <taxon>Tilletiaceae</taxon>
        <taxon>Tilletia</taxon>
    </lineage>
</organism>
<dbReference type="PROSITE" id="PS00061">
    <property type="entry name" value="ADH_SHORT"/>
    <property type="match status" value="1"/>
</dbReference>
<dbReference type="GO" id="GO:0016616">
    <property type="term" value="F:oxidoreductase activity, acting on the CH-OH group of donors, NAD or NADP as acceptor"/>
    <property type="evidence" value="ECO:0007669"/>
    <property type="project" value="TreeGrafter"/>
</dbReference>
<dbReference type="EMBL" id="LWDF02000009">
    <property type="protein sequence ID" value="KAE8260484.1"/>
    <property type="molecule type" value="Genomic_DNA"/>
</dbReference>
<comment type="similarity">
    <text evidence="1">Belongs to the short-chain dehydrogenases/reductases (SDR) family.</text>
</comment>
<dbReference type="PANTHER" id="PTHR24322:SF736">
    <property type="entry name" value="RETINOL DEHYDROGENASE 10"/>
    <property type="match status" value="1"/>
</dbReference>
<evidence type="ECO:0000313" key="5">
    <source>
        <dbReference type="Proteomes" id="UP000077521"/>
    </source>
</evidence>
<dbReference type="AlphaFoldDB" id="A0A177TRX5"/>
<evidence type="ECO:0000256" key="3">
    <source>
        <dbReference type="ARBA" id="ARBA00023002"/>
    </source>
</evidence>
<dbReference type="InterPro" id="IPR036291">
    <property type="entry name" value="NAD(P)-bd_dom_sf"/>
</dbReference>
<name>A0A177TRX5_9BASI</name>
<evidence type="ECO:0000256" key="2">
    <source>
        <dbReference type="ARBA" id="ARBA00022857"/>
    </source>
</evidence>
<dbReference type="Proteomes" id="UP000077521">
    <property type="component" value="Unassembled WGS sequence"/>
</dbReference>
<dbReference type="Pfam" id="PF00106">
    <property type="entry name" value="adh_short"/>
    <property type="match status" value="1"/>
</dbReference>
<keyword evidence="3" id="KW-0560">Oxidoreductase</keyword>
<keyword evidence="5" id="KW-1185">Reference proteome</keyword>
<dbReference type="PRINTS" id="PR00081">
    <property type="entry name" value="GDHRDH"/>
</dbReference>
<comment type="caution">
    <text evidence="4">The sequence shown here is derived from an EMBL/GenBank/DDBJ whole genome shotgun (WGS) entry which is preliminary data.</text>
</comment>
<dbReference type="InterPro" id="IPR002347">
    <property type="entry name" value="SDR_fam"/>
</dbReference>